<comment type="catalytic activity">
    <reaction evidence="8 9">
        <text>a 6-O-methyl-2'-deoxyguanosine in DNA + L-cysteinyl-[protein] = S-methyl-L-cysteinyl-[protein] + a 2'-deoxyguanosine in DNA</text>
        <dbReference type="Rhea" id="RHEA:24000"/>
        <dbReference type="Rhea" id="RHEA-COMP:10131"/>
        <dbReference type="Rhea" id="RHEA-COMP:10132"/>
        <dbReference type="Rhea" id="RHEA-COMP:11367"/>
        <dbReference type="Rhea" id="RHEA-COMP:11368"/>
        <dbReference type="ChEBI" id="CHEBI:29950"/>
        <dbReference type="ChEBI" id="CHEBI:82612"/>
        <dbReference type="ChEBI" id="CHEBI:85445"/>
        <dbReference type="ChEBI" id="CHEBI:85448"/>
        <dbReference type="EC" id="2.1.1.63"/>
    </reaction>
</comment>
<dbReference type="GO" id="GO:0005737">
    <property type="term" value="C:cytoplasm"/>
    <property type="evidence" value="ECO:0007669"/>
    <property type="project" value="UniProtKB-SubCell"/>
</dbReference>
<sequence>MWQCVWPSPLGEMLLRCSAQGLRGVWFIGQRYFPADANAFAATPGHALLRETQQQLTAYFAGELQQFMLPLDPVGTPFQHRVWQGIARIPYGHTCSYGELAAALGRPTAARALGHATGQNPLSLLIPCHRLLGKQGQLTGYAGGLPRKQALLQLEHTILRTPHAAAQPD</sequence>
<reference evidence="12 13" key="1">
    <citation type="submission" date="2020-04" db="EMBL/GenBank/DDBJ databases">
        <title>Draft genome of Leeia sp. IMCC25680.</title>
        <authorList>
            <person name="Song J."/>
            <person name="Cho J.-C."/>
        </authorList>
    </citation>
    <scope>NUCLEOTIDE SEQUENCE [LARGE SCALE GENOMIC DNA]</scope>
    <source>
        <strain evidence="12 13">IMCC25680</strain>
    </source>
</reference>
<name>A0A847S8Z2_9NEIS</name>
<dbReference type="PROSITE" id="PS00374">
    <property type="entry name" value="MGMT"/>
    <property type="match status" value="1"/>
</dbReference>
<comment type="miscellaneous">
    <text evidence="9">This enzyme catalyzes only one turnover and therefore is not strictly catalytic. According to one definition, an enzyme is a biocatalyst that acts repeatedly and over many reaction cycles.</text>
</comment>
<accession>A0A847S8Z2</accession>
<evidence type="ECO:0000256" key="6">
    <source>
        <dbReference type="ARBA" id="ARBA00022763"/>
    </source>
</evidence>
<keyword evidence="6 9" id="KW-0227">DNA damage</keyword>
<evidence type="ECO:0000259" key="10">
    <source>
        <dbReference type="Pfam" id="PF01035"/>
    </source>
</evidence>
<feature type="active site" description="Nucleophile; methyl group acceptor" evidence="9">
    <location>
        <position position="128"/>
    </location>
</feature>
<dbReference type="InterPro" id="IPR036388">
    <property type="entry name" value="WH-like_DNA-bd_sf"/>
</dbReference>
<dbReference type="Gene3D" id="1.10.10.10">
    <property type="entry name" value="Winged helix-like DNA-binding domain superfamily/Winged helix DNA-binding domain"/>
    <property type="match status" value="1"/>
</dbReference>
<dbReference type="Proteomes" id="UP000587991">
    <property type="component" value="Unassembled WGS sequence"/>
</dbReference>
<dbReference type="PANTHER" id="PTHR10815:SF5">
    <property type="entry name" value="METHYLATED-DNA--PROTEIN-CYSTEINE METHYLTRANSFERASE"/>
    <property type="match status" value="1"/>
</dbReference>
<proteinExistence type="inferred from homology"/>
<dbReference type="SUPFAM" id="SSF46767">
    <property type="entry name" value="Methylated DNA-protein cysteine methyltransferase, C-terminal domain"/>
    <property type="match status" value="1"/>
</dbReference>
<evidence type="ECO:0000313" key="12">
    <source>
        <dbReference type="EMBL" id="NLR76233.1"/>
    </source>
</evidence>
<dbReference type="PANTHER" id="PTHR10815">
    <property type="entry name" value="METHYLATED-DNA--PROTEIN-CYSTEINE METHYLTRANSFERASE"/>
    <property type="match status" value="1"/>
</dbReference>
<keyword evidence="3 9" id="KW-0963">Cytoplasm</keyword>
<dbReference type="InterPro" id="IPR036217">
    <property type="entry name" value="MethylDNA_cys_MeTrfase_DNAb"/>
</dbReference>
<evidence type="ECO:0000256" key="7">
    <source>
        <dbReference type="ARBA" id="ARBA00023204"/>
    </source>
</evidence>
<gene>
    <name evidence="12" type="ORF">HF682_13795</name>
</gene>
<dbReference type="Pfam" id="PF02870">
    <property type="entry name" value="Methyltransf_1N"/>
    <property type="match status" value="1"/>
</dbReference>
<dbReference type="InterPro" id="IPR008332">
    <property type="entry name" value="MethylG_MeTrfase_N"/>
</dbReference>
<keyword evidence="5 9" id="KW-0808">Transferase</keyword>
<comment type="similarity">
    <text evidence="2 9">Belongs to the MGMT family.</text>
</comment>
<evidence type="ECO:0000259" key="11">
    <source>
        <dbReference type="Pfam" id="PF02870"/>
    </source>
</evidence>
<dbReference type="AlphaFoldDB" id="A0A847S8Z2"/>
<dbReference type="NCBIfam" id="TIGR00589">
    <property type="entry name" value="ogt"/>
    <property type="match status" value="1"/>
</dbReference>
<evidence type="ECO:0000256" key="8">
    <source>
        <dbReference type="ARBA" id="ARBA00049348"/>
    </source>
</evidence>
<keyword evidence="4 9" id="KW-0489">Methyltransferase</keyword>
<dbReference type="EMBL" id="JABAIM010000003">
    <property type="protein sequence ID" value="NLR76233.1"/>
    <property type="molecule type" value="Genomic_DNA"/>
</dbReference>
<evidence type="ECO:0000256" key="9">
    <source>
        <dbReference type="HAMAP-Rule" id="MF_00772"/>
    </source>
</evidence>
<dbReference type="InterPro" id="IPR023546">
    <property type="entry name" value="MGMT"/>
</dbReference>
<feature type="domain" description="Methylguanine DNA methyltransferase ribonuclease-like" evidence="11">
    <location>
        <begin position="7"/>
        <end position="73"/>
    </location>
</feature>
<comment type="caution">
    <text evidence="12">The sequence shown here is derived from an EMBL/GenBank/DDBJ whole genome shotgun (WGS) entry which is preliminary data.</text>
</comment>
<keyword evidence="7 9" id="KW-0234">DNA repair</keyword>
<dbReference type="GO" id="GO:0003908">
    <property type="term" value="F:methylated-DNA-[protein]-cysteine S-methyltransferase activity"/>
    <property type="evidence" value="ECO:0007669"/>
    <property type="project" value="UniProtKB-UniRule"/>
</dbReference>
<protein>
    <recommendedName>
        <fullName evidence="9">Methylated-DNA--protein-cysteine methyltransferase</fullName>
        <ecNumber evidence="9">2.1.1.63</ecNumber>
    </recommendedName>
    <alternativeName>
        <fullName evidence="9">6-O-methylguanine-DNA methyltransferase</fullName>
        <shortName evidence="9">MGMT</shortName>
    </alternativeName>
    <alternativeName>
        <fullName evidence="9">O-6-methylguanine-DNA-alkyltransferase</fullName>
    </alternativeName>
</protein>
<evidence type="ECO:0000256" key="4">
    <source>
        <dbReference type="ARBA" id="ARBA00022603"/>
    </source>
</evidence>
<dbReference type="Pfam" id="PF01035">
    <property type="entry name" value="DNA_binding_1"/>
    <property type="match status" value="1"/>
</dbReference>
<evidence type="ECO:0000256" key="3">
    <source>
        <dbReference type="ARBA" id="ARBA00022490"/>
    </source>
</evidence>
<dbReference type="InterPro" id="IPR036631">
    <property type="entry name" value="MGMT_N_sf"/>
</dbReference>
<keyword evidence="13" id="KW-1185">Reference proteome</keyword>
<evidence type="ECO:0000256" key="5">
    <source>
        <dbReference type="ARBA" id="ARBA00022679"/>
    </source>
</evidence>
<evidence type="ECO:0000313" key="13">
    <source>
        <dbReference type="Proteomes" id="UP000587991"/>
    </source>
</evidence>
<dbReference type="HAMAP" id="MF_00772">
    <property type="entry name" value="OGT"/>
    <property type="match status" value="1"/>
</dbReference>
<dbReference type="SUPFAM" id="SSF53155">
    <property type="entry name" value="Methylated DNA-protein cysteine methyltransferase domain"/>
    <property type="match status" value="1"/>
</dbReference>
<dbReference type="InterPro" id="IPR001497">
    <property type="entry name" value="MethylDNA_cys_MeTrfase_AS"/>
</dbReference>
<dbReference type="GO" id="GO:0032259">
    <property type="term" value="P:methylation"/>
    <property type="evidence" value="ECO:0007669"/>
    <property type="project" value="UniProtKB-KW"/>
</dbReference>
<dbReference type="CDD" id="cd06445">
    <property type="entry name" value="ATase"/>
    <property type="match status" value="1"/>
</dbReference>
<comment type="catalytic activity">
    <reaction evidence="1 9">
        <text>a 4-O-methyl-thymidine in DNA + L-cysteinyl-[protein] = a thymidine in DNA + S-methyl-L-cysteinyl-[protein]</text>
        <dbReference type="Rhea" id="RHEA:53428"/>
        <dbReference type="Rhea" id="RHEA-COMP:10131"/>
        <dbReference type="Rhea" id="RHEA-COMP:10132"/>
        <dbReference type="Rhea" id="RHEA-COMP:13555"/>
        <dbReference type="Rhea" id="RHEA-COMP:13556"/>
        <dbReference type="ChEBI" id="CHEBI:29950"/>
        <dbReference type="ChEBI" id="CHEBI:82612"/>
        <dbReference type="ChEBI" id="CHEBI:137386"/>
        <dbReference type="ChEBI" id="CHEBI:137387"/>
        <dbReference type="EC" id="2.1.1.63"/>
    </reaction>
</comment>
<organism evidence="12 13">
    <name type="scientific">Leeia aquatica</name>
    <dbReference type="NCBI Taxonomy" id="2725557"/>
    <lineage>
        <taxon>Bacteria</taxon>
        <taxon>Pseudomonadati</taxon>
        <taxon>Pseudomonadota</taxon>
        <taxon>Betaproteobacteria</taxon>
        <taxon>Neisseriales</taxon>
        <taxon>Leeiaceae</taxon>
        <taxon>Leeia</taxon>
    </lineage>
</organism>
<comment type="subcellular location">
    <subcellularLocation>
        <location evidence="9">Cytoplasm</location>
    </subcellularLocation>
</comment>
<feature type="domain" description="Methylated-DNA-[protein]-cysteine S-methyltransferase DNA binding" evidence="10">
    <location>
        <begin position="77"/>
        <end position="156"/>
    </location>
</feature>
<dbReference type="Gene3D" id="3.30.160.70">
    <property type="entry name" value="Methylated DNA-protein cysteine methyltransferase domain"/>
    <property type="match status" value="1"/>
</dbReference>
<evidence type="ECO:0000256" key="2">
    <source>
        <dbReference type="ARBA" id="ARBA00008711"/>
    </source>
</evidence>
<comment type="function">
    <text evidence="9">Involved in the cellular defense against the biological effects of O6-methylguanine (O6-MeG) and O4-methylthymine (O4-MeT) in DNA. Repairs the methylated nucleobase in DNA by stoichiometrically transferring the methyl group to a cysteine residue in the enzyme. This is a suicide reaction: the enzyme is irreversibly inactivated.</text>
</comment>
<dbReference type="InterPro" id="IPR014048">
    <property type="entry name" value="MethylDNA_cys_MeTrfase_DNA-bd"/>
</dbReference>
<dbReference type="GO" id="GO:0006307">
    <property type="term" value="P:DNA alkylation repair"/>
    <property type="evidence" value="ECO:0007669"/>
    <property type="project" value="UniProtKB-UniRule"/>
</dbReference>
<evidence type="ECO:0000256" key="1">
    <source>
        <dbReference type="ARBA" id="ARBA00001286"/>
    </source>
</evidence>
<dbReference type="EC" id="2.1.1.63" evidence="9"/>
<dbReference type="FunFam" id="1.10.10.10:FF:000214">
    <property type="entry name" value="Methylated-DNA--protein-cysteine methyltransferase"/>
    <property type="match status" value="1"/>
</dbReference>